<keyword evidence="7" id="KW-1185">Reference proteome</keyword>
<dbReference type="Gene3D" id="3.30.1600.10">
    <property type="entry name" value="SIR2/SIRT2 'Small Domain"/>
    <property type="match status" value="1"/>
</dbReference>
<comment type="similarity">
    <text evidence="3">Belongs to the sirtuin family. Class III subfamily.</text>
</comment>
<comment type="function">
    <text evidence="3">NAD-dependent lysine deacetylase and desuccinylase that specifically removes acetyl and succinyl groups on target proteins. Modulates the activities of several proteins which are inactive in their acylated form.</text>
</comment>
<dbReference type="SUPFAM" id="SSF52467">
    <property type="entry name" value="DHS-like NAD/FAD-binding domain"/>
    <property type="match status" value="1"/>
</dbReference>
<evidence type="ECO:0000256" key="2">
    <source>
        <dbReference type="ARBA" id="ARBA00023027"/>
    </source>
</evidence>
<feature type="binding site" evidence="3 4">
    <location>
        <position position="137"/>
    </location>
    <ligand>
        <name>Zn(2+)</name>
        <dbReference type="ChEBI" id="CHEBI:29105"/>
    </ligand>
</feature>
<feature type="binding site" evidence="3 4">
    <location>
        <position position="118"/>
    </location>
    <ligand>
        <name>Zn(2+)</name>
        <dbReference type="ChEBI" id="CHEBI:29105"/>
    </ligand>
</feature>
<dbReference type="OrthoDB" id="9800582at2"/>
<dbReference type="HAMAP" id="MF_01121">
    <property type="entry name" value="Sirtuin_ClassIII"/>
    <property type="match status" value="1"/>
</dbReference>
<comment type="caution">
    <text evidence="3">Lacks conserved residue(s) required for the propagation of feature annotation.</text>
</comment>
<dbReference type="InterPro" id="IPR027546">
    <property type="entry name" value="Sirtuin_class_III"/>
</dbReference>
<proteinExistence type="inferred from homology"/>
<feature type="binding site" evidence="3 4">
    <location>
        <position position="121"/>
    </location>
    <ligand>
        <name>Zn(2+)</name>
        <dbReference type="ChEBI" id="CHEBI:29105"/>
    </ligand>
</feature>
<keyword evidence="3" id="KW-0963">Cytoplasm</keyword>
<feature type="binding site" evidence="3">
    <location>
        <begin position="92"/>
        <end position="95"/>
    </location>
    <ligand>
        <name>NAD(+)</name>
        <dbReference type="ChEBI" id="CHEBI:57540"/>
    </ligand>
</feature>
<keyword evidence="1" id="KW-0808">Transferase</keyword>
<feature type="domain" description="Deacetylase sirtuin-type" evidence="5">
    <location>
        <begin position="1"/>
        <end position="235"/>
    </location>
</feature>
<dbReference type="PROSITE" id="PS50305">
    <property type="entry name" value="SIRTUIN"/>
    <property type="match status" value="1"/>
</dbReference>
<feature type="binding site" evidence="3">
    <location>
        <begin position="177"/>
        <end position="179"/>
    </location>
    <ligand>
        <name>NAD(+)</name>
        <dbReference type="ChEBI" id="CHEBI:57540"/>
    </ligand>
</feature>
<dbReference type="CDD" id="cd01412">
    <property type="entry name" value="SIRT5_Af1_CobB"/>
    <property type="match status" value="1"/>
</dbReference>
<evidence type="ECO:0000256" key="1">
    <source>
        <dbReference type="ARBA" id="ARBA00022679"/>
    </source>
</evidence>
<keyword evidence="3 4" id="KW-0479">Metal-binding</keyword>
<accession>A0A1X7NUM5</accession>
<feature type="active site" description="Proton acceptor" evidence="3 4">
    <location>
        <position position="110"/>
    </location>
</feature>
<dbReference type="InterPro" id="IPR026591">
    <property type="entry name" value="Sirtuin_cat_small_dom_sf"/>
</dbReference>
<dbReference type="GO" id="GO:0070403">
    <property type="term" value="F:NAD+ binding"/>
    <property type="evidence" value="ECO:0007669"/>
    <property type="project" value="UniProtKB-UniRule"/>
</dbReference>
<feature type="binding site" evidence="3 4">
    <location>
        <position position="140"/>
    </location>
    <ligand>
        <name>Zn(2+)</name>
        <dbReference type="ChEBI" id="CHEBI:29105"/>
    </ligand>
</feature>
<dbReference type="GO" id="GO:0036054">
    <property type="term" value="F:protein-malonyllysine demalonylase activity"/>
    <property type="evidence" value="ECO:0007669"/>
    <property type="project" value="InterPro"/>
</dbReference>
<comment type="domain">
    <text evidence="3">2 residues (Tyr-57 and Arg-60) present in a large hydrophobic pocket are probably involved in substrate specificity. They are important for desuccinylation activity, but dispensable for deacetylation activity.</text>
</comment>
<dbReference type="PANTHER" id="PTHR11085:SF4">
    <property type="entry name" value="NAD-DEPENDENT PROTEIN DEACYLASE"/>
    <property type="match status" value="1"/>
</dbReference>
<dbReference type="InterPro" id="IPR029035">
    <property type="entry name" value="DHS-like_NAD/FAD-binding_dom"/>
</dbReference>
<sequence length="236" mass="26296">MPDHPPSIVILTGAGISVESGLDTFRDKNGIWAKVDHRELATPEGFAHNPVKVHDFYNKRRRQLRDTRPNEAHHALARLEGAWRDNFLLVTQNVDDLHESAGSRRLIHMHGELNSALCEACGMRGPWKTDMSTYSQCPHCSIIGRMRPDIVWFGEMPYQMERIYRALGKADLFVAIGTSGNVYPAAQFVEEASAAGARTVEINLDTSDNTQLFDEVIRGPASTTVPAFVDRLLAQA</sequence>
<dbReference type="Proteomes" id="UP000193083">
    <property type="component" value="Unassembled WGS sequence"/>
</dbReference>
<dbReference type="Pfam" id="PF02146">
    <property type="entry name" value="SIR2"/>
    <property type="match status" value="1"/>
</dbReference>
<dbReference type="InterPro" id="IPR050134">
    <property type="entry name" value="NAD-dep_sirtuin_deacylases"/>
</dbReference>
<feature type="binding site" evidence="3">
    <location>
        <position position="57"/>
    </location>
    <ligand>
        <name>substrate</name>
    </ligand>
</feature>
<dbReference type="GO" id="GO:0017136">
    <property type="term" value="F:histone deacetylase activity, NAD-dependent"/>
    <property type="evidence" value="ECO:0007669"/>
    <property type="project" value="TreeGrafter"/>
</dbReference>
<dbReference type="GO" id="GO:0005737">
    <property type="term" value="C:cytoplasm"/>
    <property type="evidence" value="ECO:0007669"/>
    <property type="project" value="UniProtKB-SubCell"/>
</dbReference>
<evidence type="ECO:0000313" key="7">
    <source>
        <dbReference type="Proteomes" id="UP000193083"/>
    </source>
</evidence>
<dbReference type="EMBL" id="FXBL01000004">
    <property type="protein sequence ID" value="SMH41346.1"/>
    <property type="molecule type" value="Genomic_DNA"/>
</dbReference>
<feature type="binding site" evidence="3">
    <location>
        <begin position="203"/>
        <end position="205"/>
    </location>
    <ligand>
        <name>NAD(+)</name>
        <dbReference type="ChEBI" id="CHEBI:57540"/>
    </ligand>
</feature>
<dbReference type="EC" id="2.3.1.286" evidence="3"/>
<comment type="catalytic activity">
    <reaction evidence="3">
        <text>N(6)-succinyl-L-lysyl-[protein] + NAD(+) + H2O = 2''-O-succinyl-ADP-D-ribose + nicotinamide + L-lysyl-[protein]</text>
        <dbReference type="Rhea" id="RHEA:47668"/>
        <dbReference type="Rhea" id="RHEA-COMP:9752"/>
        <dbReference type="Rhea" id="RHEA-COMP:11877"/>
        <dbReference type="ChEBI" id="CHEBI:15377"/>
        <dbReference type="ChEBI" id="CHEBI:17154"/>
        <dbReference type="ChEBI" id="CHEBI:29969"/>
        <dbReference type="ChEBI" id="CHEBI:57540"/>
        <dbReference type="ChEBI" id="CHEBI:87830"/>
        <dbReference type="ChEBI" id="CHEBI:87832"/>
    </reaction>
</comment>
<feature type="binding site" evidence="3">
    <location>
        <position position="60"/>
    </location>
    <ligand>
        <name>substrate</name>
    </ligand>
</feature>
<reference evidence="6 7" key="1">
    <citation type="submission" date="2017-04" db="EMBL/GenBank/DDBJ databases">
        <authorList>
            <person name="Afonso C.L."/>
            <person name="Miller P.J."/>
            <person name="Scott M.A."/>
            <person name="Spackman E."/>
            <person name="Goraichik I."/>
            <person name="Dimitrov K.M."/>
            <person name="Suarez D.L."/>
            <person name="Swayne D.E."/>
        </authorList>
    </citation>
    <scope>NUCLEOTIDE SEQUENCE [LARGE SCALE GENOMIC DNA]</scope>
    <source>
        <strain evidence="6 7">B5P</strain>
    </source>
</reference>
<dbReference type="GO" id="GO:0008270">
    <property type="term" value="F:zinc ion binding"/>
    <property type="evidence" value="ECO:0007669"/>
    <property type="project" value="UniProtKB-UniRule"/>
</dbReference>
<keyword evidence="2 3" id="KW-0520">NAD</keyword>
<gene>
    <name evidence="3" type="primary">cobB</name>
    <name evidence="6" type="ORF">SAMN02982922_2543</name>
</gene>
<dbReference type="Gene3D" id="3.40.50.1220">
    <property type="entry name" value="TPP-binding domain"/>
    <property type="match status" value="1"/>
</dbReference>
<name>A0A1X7NUM5_9HYPH</name>
<comment type="cofactor">
    <cofactor evidence="3">
        <name>Zn(2+)</name>
        <dbReference type="ChEBI" id="CHEBI:29105"/>
    </cofactor>
    <text evidence="3">Binds 1 zinc ion per subunit.</text>
</comment>
<organism evidence="6 7">
    <name type="scientific">Mesorhizobium australicum</name>
    <dbReference type="NCBI Taxonomy" id="536018"/>
    <lineage>
        <taxon>Bacteria</taxon>
        <taxon>Pseudomonadati</taxon>
        <taxon>Pseudomonadota</taxon>
        <taxon>Alphaproteobacteria</taxon>
        <taxon>Hyphomicrobiales</taxon>
        <taxon>Phyllobacteriaceae</taxon>
        <taxon>Mesorhizobium</taxon>
    </lineage>
</organism>
<dbReference type="InterPro" id="IPR026590">
    <property type="entry name" value="Ssirtuin_cat_dom"/>
</dbReference>
<dbReference type="GO" id="GO:0036055">
    <property type="term" value="F:protein-succinyllysine desuccinylase activity"/>
    <property type="evidence" value="ECO:0007669"/>
    <property type="project" value="UniProtKB-UniRule"/>
</dbReference>
<evidence type="ECO:0000313" key="6">
    <source>
        <dbReference type="EMBL" id="SMH41346.1"/>
    </source>
</evidence>
<evidence type="ECO:0000256" key="4">
    <source>
        <dbReference type="PROSITE-ProRule" id="PRU00236"/>
    </source>
</evidence>
<dbReference type="InterPro" id="IPR003000">
    <property type="entry name" value="Sirtuin"/>
</dbReference>
<dbReference type="RefSeq" id="WP_085464481.1">
    <property type="nucleotide sequence ID" value="NZ_FXBL01000004.1"/>
</dbReference>
<comment type="subcellular location">
    <subcellularLocation>
        <location evidence="3">Cytoplasm</location>
    </subcellularLocation>
</comment>
<feature type="binding site" evidence="3">
    <location>
        <position position="221"/>
    </location>
    <ligand>
        <name>NAD(+)</name>
        <dbReference type="ChEBI" id="CHEBI:57540"/>
    </ligand>
</feature>
<evidence type="ECO:0000259" key="5">
    <source>
        <dbReference type="PROSITE" id="PS50305"/>
    </source>
</evidence>
<keyword evidence="3 4" id="KW-0862">Zinc</keyword>
<evidence type="ECO:0000256" key="3">
    <source>
        <dbReference type="HAMAP-Rule" id="MF_01121"/>
    </source>
</evidence>
<comment type="catalytic activity">
    <reaction evidence="3">
        <text>N(6)-acetyl-L-lysyl-[protein] + NAD(+) + H2O = 2''-O-acetyl-ADP-D-ribose + nicotinamide + L-lysyl-[protein]</text>
        <dbReference type="Rhea" id="RHEA:43636"/>
        <dbReference type="Rhea" id="RHEA-COMP:9752"/>
        <dbReference type="Rhea" id="RHEA-COMP:10731"/>
        <dbReference type="ChEBI" id="CHEBI:15377"/>
        <dbReference type="ChEBI" id="CHEBI:17154"/>
        <dbReference type="ChEBI" id="CHEBI:29969"/>
        <dbReference type="ChEBI" id="CHEBI:57540"/>
        <dbReference type="ChEBI" id="CHEBI:61930"/>
        <dbReference type="ChEBI" id="CHEBI:83767"/>
        <dbReference type="EC" id="2.3.1.286"/>
    </reaction>
</comment>
<dbReference type="PANTHER" id="PTHR11085">
    <property type="entry name" value="NAD-DEPENDENT PROTEIN DEACYLASE SIRTUIN-5, MITOCHONDRIAL-RELATED"/>
    <property type="match status" value="1"/>
</dbReference>
<protein>
    <recommendedName>
        <fullName evidence="3">NAD-dependent protein deacylase</fullName>
        <ecNumber evidence="3">2.3.1.286</ecNumber>
    </recommendedName>
    <alternativeName>
        <fullName evidence="3">Regulatory protein SIR2 homolog</fullName>
    </alternativeName>
</protein>
<dbReference type="AlphaFoldDB" id="A0A1X7NUM5"/>